<sequence length="314" mass="36883">MLLIITSEQDHSSLLVIDWLNHIGLPWIRINEKDAIELSFIENDIKFQLESFSFLLSEIKVVWYRRGFLNFKFFISKLFDVDEFRRIELKKLKEYIYYKLSQLPNINRFENADVNKLIVTEKASEVGLLTPKEYLVSNKEILQKILTSTNTEHATKSISGYGTISSDTVNYKILTKKLDDANSTPENFFPSLVQEYIEKRYELRIFYMHGKFWSMAIFSQSDDTTEVDFRNYNIVKPNRNIPFNVPHHIKQKIIKLMEKLDLNCGSIDMIVTPQLEFVFLEVNPVGQFGMVSYPCNYYLHREVAQHLHTLSHGS</sequence>
<reference evidence="3 4" key="1">
    <citation type="journal article" date="2011" name="J. Bacteriol.">
        <title>Genome sequence of the algicidal bacterium Kordia algicida OT-1.</title>
        <authorList>
            <person name="Lee H.S."/>
            <person name="Kang S.G."/>
            <person name="Kwon K.K."/>
            <person name="Lee J.H."/>
            <person name="Kim S.J."/>
        </authorList>
    </citation>
    <scope>NUCLEOTIDE SEQUENCE [LARGE SCALE GENOMIC DNA]</scope>
    <source>
        <strain evidence="3 4">OT-1</strain>
    </source>
</reference>
<feature type="domain" description="ATP-grasp" evidence="2">
    <location>
        <begin position="120"/>
        <end position="312"/>
    </location>
</feature>
<dbReference type="OrthoDB" id="583309at2"/>
<dbReference type="InterPro" id="IPR026455">
    <property type="entry name" value="GRASP_w_spasm"/>
</dbReference>
<dbReference type="RefSeq" id="WP_007096432.1">
    <property type="nucleotide sequence ID" value="NZ_CP142125.1"/>
</dbReference>
<dbReference type="GO" id="GO:0046872">
    <property type="term" value="F:metal ion binding"/>
    <property type="evidence" value="ECO:0007669"/>
    <property type="project" value="InterPro"/>
</dbReference>
<name>A9DP94_9FLAO</name>
<dbReference type="GO" id="GO:0018169">
    <property type="term" value="F:ribosomal S6-glutamic acid ligase activity"/>
    <property type="evidence" value="ECO:0007669"/>
    <property type="project" value="TreeGrafter"/>
</dbReference>
<dbReference type="PROSITE" id="PS50975">
    <property type="entry name" value="ATP_GRASP"/>
    <property type="match status" value="1"/>
</dbReference>
<evidence type="ECO:0000313" key="4">
    <source>
        <dbReference type="Proteomes" id="UP000002945"/>
    </source>
</evidence>
<dbReference type="PANTHER" id="PTHR21621:SF0">
    <property type="entry name" value="BETA-CITRYLGLUTAMATE SYNTHASE B-RELATED"/>
    <property type="match status" value="1"/>
</dbReference>
<proteinExistence type="predicted"/>
<keyword evidence="1" id="KW-0067">ATP-binding</keyword>
<dbReference type="AlphaFoldDB" id="A9DP94"/>
<dbReference type="Gene3D" id="3.30.470.20">
    <property type="entry name" value="ATP-grasp fold, B domain"/>
    <property type="match status" value="1"/>
</dbReference>
<dbReference type="InterPro" id="IPR011761">
    <property type="entry name" value="ATP-grasp"/>
</dbReference>
<evidence type="ECO:0000256" key="1">
    <source>
        <dbReference type="PROSITE-ProRule" id="PRU00409"/>
    </source>
</evidence>
<dbReference type="Proteomes" id="UP000002945">
    <property type="component" value="Unassembled WGS sequence"/>
</dbReference>
<dbReference type="EMBL" id="ABIB01000002">
    <property type="protein sequence ID" value="EDP97382.1"/>
    <property type="molecule type" value="Genomic_DNA"/>
</dbReference>
<dbReference type="HOGENOM" id="CLU_055286_0_0_10"/>
<comment type="caution">
    <text evidence="3">The sequence shown here is derived from an EMBL/GenBank/DDBJ whole genome shotgun (WGS) entry which is preliminary data.</text>
</comment>
<protein>
    <recommendedName>
        <fullName evidence="2">ATP-grasp domain-containing protein</fullName>
    </recommendedName>
</protein>
<accession>A9DP94</accession>
<dbReference type="SUPFAM" id="SSF56059">
    <property type="entry name" value="Glutathione synthetase ATP-binding domain-like"/>
    <property type="match status" value="1"/>
</dbReference>
<evidence type="ECO:0000259" key="2">
    <source>
        <dbReference type="PROSITE" id="PS50975"/>
    </source>
</evidence>
<keyword evidence="4" id="KW-1185">Reference proteome</keyword>
<dbReference type="GO" id="GO:0009432">
    <property type="term" value="P:SOS response"/>
    <property type="evidence" value="ECO:0007669"/>
    <property type="project" value="TreeGrafter"/>
</dbReference>
<dbReference type="GO" id="GO:0005737">
    <property type="term" value="C:cytoplasm"/>
    <property type="evidence" value="ECO:0007669"/>
    <property type="project" value="TreeGrafter"/>
</dbReference>
<dbReference type="PANTHER" id="PTHR21621">
    <property type="entry name" value="RIBOSOMAL PROTEIN S6 MODIFICATION PROTEIN"/>
    <property type="match status" value="1"/>
</dbReference>
<evidence type="ECO:0000313" key="3">
    <source>
        <dbReference type="EMBL" id="EDP97382.1"/>
    </source>
</evidence>
<dbReference type="NCBIfam" id="TIGR04192">
    <property type="entry name" value="GRASP_w_spasm"/>
    <property type="match status" value="1"/>
</dbReference>
<dbReference type="eggNOG" id="COG0189">
    <property type="taxonomic scope" value="Bacteria"/>
</dbReference>
<organism evidence="3 4">
    <name type="scientific">Kordia algicida OT-1</name>
    <dbReference type="NCBI Taxonomy" id="391587"/>
    <lineage>
        <taxon>Bacteria</taxon>
        <taxon>Pseudomonadati</taxon>
        <taxon>Bacteroidota</taxon>
        <taxon>Flavobacteriia</taxon>
        <taxon>Flavobacteriales</taxon>
        <taxon>Flavobacteriaceae</taxon>
        <taxon>Kordia</taxon>
    </lineage>
</organism>
<keyword evidence="1" id="KW-0547">Nucleotide-binding</keyword>
<dbReference type="GO" id="GO:0005524">
    <property type="term" value="F:ATP binding"/>
    <property type="evidence" value="ECO:0007669"/>
    <property type="project" value="UniProtKB-UniRule"/>
</dbReference>
<dbReference type="STRING" id="391587.KAOT1_19507"/>
<gene>
    <name evidence="3" type="ORF">KAOT1_19507</name>
</gene>